<dbReference type="PROSITE" id="PS50156">
    <property type="entry name" value="SSD"/>
    <property type="match status" value="1"/>
</dbReference>
<proteinExistence type="inferred from homology"/>
<dbReference type="GO" id="GO:0005886">
    <property type="term" value="C:plasma membrane"/>
    <property type="evidence" value="ECO:0007669"/>
    <property type="project" value="UniProtKB-SubCell"/>
</dbReference>
<evidence type="ECO:0000256" key="2">
    <source>
        <dbReference type="ARBA" id="ARBA00022448"/>
    </source>
</evidence>
<feature type="transmembrane region" description="Helical" evidence="10">
    <location>
        <begin position="12"/>
        <end position="31"/>
    </location>
</feature>
<dbReference type="GO" id="GO:0015450">
    <property type="term" value="F:protein-transporting ATPase activity"/>
    <property type="evidence" value="ECO:0007669"/>
    <property type="project" value="InterPro"/>
</dbReference>
<feature type="transmembrane region" description="Helical" evidence="10">
    <location>
        <begin position="267"/>
        <end position="295"/>
    </location>
</feature>
<comment type="caution">
    <text evidence="12">The sequence shown here is derived from an EMBL/GenBank/DDBJ whole genome shotgun (WGS) entry which is preliminary data.</text>
</comment>
<evidence type="ECO:0000259" key="11">
    <source>
        <dbReference type="PROSITE" id="PS50156"/>
    </source>
</evidence>
<keyword evidence="7 10" id="KW-1133">Transmembrane helix</keyword>
<dbReference type="PANTHER" id="PTHR30081:SF8">
    <property type="entry name" value="PROTEIN TRANSLOCASE SUBUNIT SECF"/>
    <property type="match status" value="1"/>
</dbReference>
<dbReference type="InterPro" id="IPR022645">
    <property type="entry name" value="SecD/SecF_bac"/>
</dbReference>
<dbReference type="PRINTS" id="PR01755">
    <property type="entry name" value="SECFTRNLCASE"/>
</dbReference>
<dbReference type="NCBIfam" id="TIGR00966">
    <property type="entry name" value="transloc_SecF"/>
    <property type="match status" value="1"/>
</dbReference>
<dbReference type="PANTHER" id="PTHR30081">
    <property type="entry name" value="PROTEIN-EXPORT MEMBRANE PROTEIN SEC"/>
    <property type="match status" value="1"/>
</dbReference>
<dbReference type="InterPro" id="IPR000731">
    <property type="entry name" value="SSD"/>
</dbReference>
<dbReference type="EMBL" id="MFQH01000006">
    <property type="protein sequence ID" value="OGH78549.1"/>
    <property type="molecule type" value="Genomic_DNA"/>
</dbReference>
<dbReference type="GO" id="GO:0006605">
    <property type="term" value="P:protein targeting"/>
    <property type="evidence" value="ECO:0007669"/>
    <property type="project" value="UniProtKB-UniRule"/>
</dbReference>
<comment type="similarity">
    <text evidence="10">Belongs to the SecD/SecF family. SecF subfamily.</text>
</comment>
<dbReference type="AlphaFoldDB" id="A0A1F6N3Q4"/>
<feature type="domain" description="SSD" evidence="11">
    <location>
        <begin position="130"/>
        <end position="294"/>
    </location>
</feature>
<sequence length="302" mass="33396">MLNIIAKRNIFFTISSIMVALSAAALIIFGLKPSIDFTGGSQMAVIFTTVRPELSAIQSTLSTVPEVGSILVQPSGEKGYSLKLRFITEDEHQKILSKIKSVHETADNKVIEERIQTIGPAVSSTLKKRSIMAIFAVALTVILYVAYSFRNVSHPVQSWKFGISTIISLIHNVGITVGIFAILGRFYDVQVDIPFVVALLTILGYSVNDNIVVLDRIRENLIRRKVNDFALLANNALNETLWRSLNTSFTILLVFIALLVYGDESIFTFSLALILGIIISAYSSVFLAAPLLVAWEKWDRSK</sequence>
<evidence type="ECO:0000256" key="1">
    <source>
        <dbReference type="ARBA" id="ARBA00004651"/>
    </source>
</evidence>
<evidence type="ECO:0000256" key="3">
    <source>
        <dbReference type="ARBA" id="ARBA00022475"/>
    </source>
</evidence>
<dbReference type="Pfam" id="PF02355">
    <property type="entry name" value="SecD_SecF_C"/>
    <property type="match status" value="1"/>
</dbReference>
<dbReference type="Pfam" id="PF07549">
    <property type="entry name" value="Sec_GG"/>
    <property type="match status" value="1"/>
</dbReference>
<reference evidence="12 13" key="1">
    <citation type="journal article" date="2016" name="Nat. Commun.">
        <title>Thousands of microbial genomes shed light on interconnected biogeochemical processes in an aquifer system.</title>
        <authorList>
            <person name="Anantharaman K."/>
            <person name="Brown C.T."/>
            <person name="Hug L.A."/>
            <person name="Sharon I."/>
            <person name="Castelle C.J."/>
            <person name="Probst A.J."/>
            <person name="Thomas B.C."/>
            <person name="Singh A."/>
            <person name="Wilkins M.J."/>
            <person name="Karaoz U."/>
            <person name="Brodie E.L."/>
            <person name="Williams K.H."/>
            <person name="Hubbard S.S."/>
            <person name="Banfield J.F."/>
        </authorList>
    </citation>
    <scope>NUCLEOTIDE SEQUENCE [LARGE SCALE GENOMIC DNA]</scope>
</reference>
<keyword evidence="2 10" id="KW-0813">Transport</keyword>
<gene>
    <name evidence="10" type="primary">secF</name>
    <name evidence="12" type="ORF">A2983_02690</name>
</gene>
<keyword evidence="5 10" id="KW-0812">Transmembrane</keyword>
<evidence type="ECO:0000256" key="9">
    <source>
        <dbReference type="ARBA" id="ARBA00023136"/>
    </source>
</evidence>
<evidence type="ECO:0000313" key="12">
    <source>
        <dbReference type="EMBL" id="OGH78549.1"/>
    </source>
</evidence>
<keyword evidence="9 10" id="KW-0472">Membrane</keyword>
<evidence type="ECO:0000256" key="5">
    <source>
        <dbReference type="ARBA" id="ARBA00022692"/>
    </source>
</evidence>
<dbReference type="HAMAP" id="MF_01464_B">
    <property type="entry name" value="SecF_B"/>
    <property type="match status" value="1"/>
</dbReference>
<dbReference type="InterPro" id="IPR005665">
    <property type="entry name" value="SecF_bac"/>
</dbReference>
<feature type="transmembrane region" description="Helical" evidence="10">
    <location>
        <begin position="193"/>
        <end position="214"/>
    </location>
</feature>
<evidence type="ECO:0000256" key="10">
    <source>
        <dbReference type="HAMAP-Rule" id="MF_01464"/>
    </source>
</evidence>
<comment type="subunit">
    <text evidence="10">Forms a complex with SecD. Part of the essential Sec protein translocation apparatus which comprises SecA, SecYEG and auxiliary proteins SecDF. Other proteins may also be involved.</text>
</comment>
<protein>
    <recommendedName>
        <fullName evidence="10">Protein-export membrane protein SecF</fullName>
    </recommendedName>
</protein>
<dbReference type="GO" id="GO:0065002">
    <property type="term" value="P:intracellular protein transmembrane transport"/>
    <property type="evidence" value="ECO:0007669"/>
    <property type="project" value="UniProtKB-UniRule"/>
</dbReference>
<keyword evidence="3 10" id="KW-1003">Cell membrane</keyword>
<dbReference type="InterPro" id="IPR022813">
    <property type="entry name" value="SecD/SecF_arch_bac"/>
</dbReference>
<dbReference type="InterPro" id="IPR022646">
    <property type="entry name" value="SecD/SecF_CS"/>
</dbReference>
<name>A0A1F6N3Q4_9BACT</name>
<dbReference type="InterPro" id="IPR048634">
    <property type="entry name" value="SecD_SecF_C"/>
</dbReference>
<evidence type="ECO:0000256" key="7">
    <source>
        <dbReference type="ARBA" id="ARBA00022989"/>
    </source>
</evidence>
<feature type="transmembrane region" description="Helical" evidence="10">
    <location>
        <begin position="241"/>
        <end position="261"/>
    </location>
</feature>
<keyword evidence="4" id="KW-0997">Cell inner membrane</keyword>
<evidence type="ECO:0000256" key="4">
    <source>
        <dbReference type="ARBA" id="ARBA00022519"/>
    </source>
</evidence>
<comment type="function">
    <text evidence="10">Part of the Sec protein translocase complex. Interacts with the SecYEG preprotein conducting channel. SecDF uses the proton motive force (PMF) to complete protein translocation after the ATP-dependent function of SecA.</text>
</comment>
<evidence type="ECO:0000256" key="6">
    <source>
        <dbReference type="ARBA" id="ARBA00022927"/>
    </source>
</evidence>
<feature type="transmembrane region" description="Helical" evidence="10">
    <location>
        <begin position="130"/>
        <end position="149"/>
    </location>
</feature>
<comment type="subcellular location">
    <subcellularLocation>
        <location evidence="1 10">Cell membrane</location>
        <topology evidence="1 10">Multi-pass membrane protein</topology>
    </subcellularLocation>
</comment>
<dbReference type="GO" id="GO:0043952">
    <property type="term" value="P:protein transport by the Sec complex"/>
    <property type="evidence" value="ECO:0007669"/>
    <property type="project" value="UniProtKB-UniRule"/>
</dbReference>
<evidence type="ECO:0000256" key="8">
    <source>
        <dbReference type="ARBA" id="ARBA00023010"/>
    </source>
</evidence>
<dbReference type="SUPFAM" id="SSF82866">
    <property type="entry name" value="Multidrug efflux transporter AcrB transmembrane domain"/>
    <property type="match status" value="1"/>
</dbReference>
<evidence type="ECO:0000313" key="13">
    <source>
        <dbReference type="Proteomes" id="UP000177040"/>
    </source>
</evidence>
<feature type="transmembrane region" description="Helical" evidence="10">
    <location>
        <begin position="161"/>
        <end position="187"/>
    </location>
</feature>
<keyword evidence="6 10" id="KW-0653">Protein transport</keyword>
<organism evidence="12 13">
    <name type="scientific">Candidatus Magasanikbacteria bacterium RIFCSPLOWO2_01_FULL_40_15</name>
    <dbReference type="NCBI Taxonomy" id="1798686"/>
    <lineage>
        <taxon>Bacteria</taxon>
        <taxon>Candidatus Magasanikiibacteriota</taxon>
    </lineage>
</organism>
<dbReference type="Proteomes" id="UP000177040">
    <property type="component" value="Unassembled WGS sequence"/>
</dbReference>
<dbReference type="Gene3D" id="1.20.1640.10">
    <property type="entry name" value="Multidrug efflux transporter AcrB transmembrane domain"/>
    <property type="match status" value="1"/>
</dbReference>
<keyword evidence="8 10" id="KW-0811">Translocation</keyword>
<accession>A0A1F6N3Q4</accession>